<proteinExistence type="predicted"/>
<dbReference type="Proteomes" id="UP000326877">
    <property type="component" value="Unassembled WGS sequence"/>
</dbReference>
<organism evidence="2">
    <name type="scientific">Petromyces alliaceus</name>
    <name type="common">Aspergillus alliaceus</name>
    <dbReference type="NCBI Taxonomy" id="209559"/>
    <lineage>
        <taxon>Eukaryota</taxon>
        <taxon>Fungi</taxon>
        <taxon>Dikarya</taxon>
        <taxon>Ascomycota</taxon>
        <taxon>Pezizomycotina</taxon>
        <taxon>Eurotiomycetes</taxon>
        <taxon>Eurotiomycetidae</taxon>
        <taxon>Eurotiales</taxon>
        <taxon>Aspergillaceae</taxon>
        <taxon>Aspergillus</taxon>
        <taxon>Aspergillus subgen. Circumdati</taxon>
    </lineage>
</organism>
<gene>
    <name evidence="2" type="ORF">BDV23DRAFT_153270</name>
</gene>
<accession>A0A5N7CCI0</accession>
<keyword evidence="1" id="KW-0472">Membrane</keyword>
<name>A0A5N7CCI0_PETAA</name>
<sequence length="58" mass="6608">METRQASCIGFGVIIGFWRTDWWSGSNPGCWRLGIVVLSCLFIIIISGGRIRWPWNGH</sequence>
<dbReference type="EMBL" id="ML735246">
    <property type="protein sequence ID" value="KAE8391303.1"/>
    <property type="molecule type" value="Genomic_DNA"/>
</dbReference>
<evidence type="ECO:0000313" key="2">
    <source>
        <dbReference type="EMBL" id="KAE8391303.1"/>
    </source>
</evidence>
<protein>
    <submittedName>
        <fullName evidence="2">Uncharacterized protein</fullName>
    </submittedName>
</protein>
<evidence type="ECO:0000256" key="1">
    <source>
        <dbReference type="SAM" id="Phobius"/>
    </source>
</evidence>
<reference evidence="2" key="1">
    <citation type="submission" date="2019-04" db="EMBL/GenBank/DDBJ databases">
        <title>Friends and foes A comparative genomics studyof 23 Aspergillus species from section Flavi.</title>
        <authorList>
            <consortium name="DOE Joint Genome Institute"/>
            <person name="Kjaerbolling I."/>
            <person name="Vesth T."/>
            <person name="Frisvad J.C."/>
            <person name="Nybo J.L."/>
            <person name="Theobald S."/>
            <person name="Kildgaard S."/>
            <person name="Isbrandt T."/>
            <person name="Kuo A."/>
            <person name="Sato A."/>
            <person name="Lyhne E.K."/>
            <person name="Kogle M.E."/>
            <person name="Wiebenga A."/>
            <person name="Kun R.S."/>
            <person name="Lubbers R.J."/>
            <person name="Makela M.R."/>
            <person name="Barry K."/>
            <person name="Chovatia M."/>
            <person name="Clum A."/>
            <person name="Daum C."/>
            <person name="Haridas S."/>
            <person name="He G."/>
            <person name="LaButti K."/>
            <person name="Lipzen A."/>
            <person name="Mondo S."/>
            <person name="Riley R."/>
            <person name="Salamov A."/>
            <person name="Simmons B.A."/>
            <person name="Magnuson J.K."/>
            <person name="Henrissat B."/>
            <person name="Mortensen U.H."/>
            <person name="Larsen T.O."/>
            <person name="Devries R.P."/>
            <person name="Grigoriev I.V."/>
            <person name="Machida M."/>
            <person name="Baker S.E."/>
            <person name="Andersen M.R."/>
        </authorList>
    </citation>
    <scope>NUCLEOTIDE SEQUENCE [LARGE SCALE GENOMIC DNA]</scope>
    <source>
        <strain evidence="2">IBT 14317</strain>
    </source>
</reference>
<keyword evidence="1" id="KW-1133">Transmembrane helix</keyword>
<dbReference type="AlphaFoldDB" id="A0A5N7CCI0"/>
<feature type="transmembrane region" description="Helical" evidence="1">
    <location>
        <begin position="31"/>
        <end position="51"/>
    </location>
</feature>
<keyword evidence="1" id="KW-0812">Transmembrane</keyword>